<accession>A0A7C9EFR0</accession>
<evidence type="ECO:0000313" key="1">
    <source>
        <dbReference type="EMBL" id="MBA4660044.1"/>
    </source>
</evidence>
<organism evidence="1">
    <name type="scientific">Opuntia streptacantha</name>
    <name type="common">Prickly pear cactus</name>
    <name type="synonym">Opuntia cardona</name>
    <dbReference type="NCBI Taxonomy" id="393608"/>
    <lineage>
        <taxon>Eukaryota</taxon>
        <taxon>Viridiplantae</taxon>
        <taxon>Streptophyta</taxon>
        <taxon>Embryophyta</taxon>
        <taxon>Tracheophyta</taxon>
        <taxon>Spermatophyta</taxon>
        <taxon>Magnoliopsida</taxon>
        <taxon>eudicotyledons</taxon>
        <taxon>Gunneridae</taxon>
        <taxon>Pentapetalae</taxon>
        <taxon>Caryophyllales</taxon>
        <taxon>Cactineae</taxon>
        <taxon>Cactaceae</taxon>
        <taxon>Opuntioideae</taxon>
        <taxon>Opuntia</taxon>
    </lineage>
</organism>
<sequence>MGSKKKRRRNGGGDDKLPISPFTMTMVFSSTNTFKLAALIWDTQFLDKFDSFTTVLIGQLGRAPECSTSCFQTELLRSCPSVGGLGQRWVPPTTHERVGSVLHLLGQDSRQ</sequence>
<dbReference type="AlphaFoldDB" id="A0A7C9EFR0"/>
<name>A0A7C9EFR0_OPUST</name>
<dbReference type="EMBL" id="GISG01205889">
    <property type="protein sequence ID" value="MBA4660044.1"/>
    <property type="molecule type" value="Transcribed_RNA"/>
</dbReference>
<reference evidence="1" key="2">
    <citation type="submission" date="2020-07" db="EMBL/GenBank/DDBJ databases">
        <authorList>
            <person name="Vera ALvarez R."/>
            <person name="Arias-Moreno D.M."/>
            <person name="Jimenez-Jacinto V."/>
            <person name="Jimenez-Bremont J.F."/>
            <person name="Swaminathan K."/>
            <person name="Moose S.P."/>
            <person name="Guerrero-Gonzalez M.L."/>
            <person name="Marino-Ramirez L."/>
            <person name="Landsman D."/>
            <person name="Rodriguez-Kessler M."/>
            <person name="Delgado-Sanchez P."/>
        </authorList>
    </citation>
    <scope>NUCLEOTIDE SEQUENCE</scope>
    <source>
        <tissue evidence="1">Cladode</tissue>
    </source>
</reference>
<protein>
    <submittedName>
        <fullName evidence="1">Uncharacterized protein</fullName>
    </submittedName>
</protein>
<reference evidence="1" key="1">
    <citation type="journal article" date="2013" name="J. Plant Res.">
        <title>Effect of fungi and light on seed germination of three Opuntia species from semiarid lands of central Mexico.</title>
        <authorList>
            <person name="Delgado-Sanchez P."/>
            <person name="Jimenez-Bremont J.F."/>
            <person name="Guerrero-Gonzalez Mde L."/>
            <person name="Flores J."/>
        </authorList>
    </citation>
    <scope>NUCLEOTIDE SEQUENCE</scope>
    <source>
        <tissue evidence="1">Cladode</tissue>
    </source>
</reference>
<proteinExistence type="predicted"/>